<dbReference type="Proteomes" id="UP000260823">
    <property type="component" value="Unassembled WGS sequence"/>
</dbReference>
<comment type="caution">
    <text evidence="1">The sequence shown here is derived from an EMBL/GenBank/DDBJ whole genome shotgun (WGS) entry which is preliminary data.</text>
</comment>
<evidence type="ECO:0000313" key="1">
    <source>
        <dbReference type="EMBL" id="RFZ85138.1"/>
    </source>
</evidence>
<organism evidence="1 2">
    <name type="scientific">Mucilaginibacter terrenus</name>
    <dbReference type="NCBI Taxonomy" id="2482727"/>
    <lineage>
        <taxon>Bacteria</taxon>
        <taxon>Pseudomonadati</taxon>
        <taxon>Bacteroidota</taxon>
        <taxon>Sphingobacteriia</taxon>
        <taxon>Sphingobacteriales</taxon>
        <taxon>Sphingobacteriaceae</taxon>
        <taxon>Mucilaginibacter</taxon>
    </lineage>
</organism>
<dbReference type="EMBL" id="QWDE01000001">
    <property type="protein sequence ID" value="RFZ85138.1"/>
    <property type="molecule type" value="Genomic_DNA"/>
</dbReference>
<gene>
    <name evidence="1" type="ORF">DYU05_05925</name>
</gene>
<evidence type="ECO:0000313" key="2">
    <source>
        <dbReference type="Proteomes" id="UP000260823"/>
    </source>
</evidence>
<reference evidence="1 2" key="1">
    <citation type="submission" date="2018-08" db="EMBL/GenBank/DDBJ databases">
        <title>Mucilaginibacter terrae sp. nov., isolated from manganese diggings.</title>
        <authorList>
            <person name="Huang Y."/>
            <person name="Zhou Z."/>
        </authorList>
    </citation>
    <scope>NUCLEOTIDE SEQUENCE [LARGE SCALE GENOMIC DNA]</scope>
    <source>
        <strain evidence="1 2">ZH6</strain>
    </source>
</reference>
<sequence>MHNYTTVSEAINGLTGRGYTHDFNARAGKACKPCHPSGTALSPEEFEIDEVHRFEGLTDPGDEMILYAISSAGLQIKGILLSAYGMYEEQLTSCIVQNLSFRSSSI</sequence>
<accession>A0A3E2NVU7</accession>
<proteinExistence type="predicted"/>
<dbReference type="OrthoDB" id="8418771at2"/>
<name>A0A3E2NVU7_9SPHI</name>
<dbReference type="AlphaFoldDB" id="A0A3E2NVU7"/>
<protein>
    <submittedName>
        <fullName evidence="1">Phosphoribosylpyrophosphate synthetase</fullName>
    </submittedName>
</protein>
<keyword evidence="2" id="KW-1185">Reference proteome</keyword>